<dbReference type="AlphaFoldDB" id="A0AAV9G4E8"/>
<comment type="caution">
    <text evidence="3">The sequence shown here is derived from an EMBL/GenBank/DDBJ whole genome shotgun (WGS) entry which is preliminary data.</text>
</comment>
<protein>
    <recommendedName>
        <fullName evidence="5">Prion-inhibition and propagation HeLo domain-containing protein</fullName>
    </recommendedName>
</protein>
<reference evidence="3" key="1">
    <citation type="journal article" date="2023" name="Mol. Phylogenet. Evol.">
        <title>Genome-scale phylogeny and comparative genomics of the fungal order Sordariales.</title>
        <authorList>
            <person name="Hensen N."/>
            <person name="Bonometti L."/>
            <person name="Westerberg I."/>
            <person name="Brannstrom I.O."/>
            <person name="Guillou S."/>
            <person name="Cros-Aarteil S."/>
            <person name="Calhoun S."/>
            <person name="Haridas S."/>
            <person name="Kuo A."/>
            <person name="Mondo S."/>
            <person name="Pangilinan J."/>
            <person name="Riley R."/>
            <person name="LaButti K."/>
            <person name="Andreopoulos B."/>
            <person name="Lipzen A."/>
            <person name="Chen C."/>
            <person name="Yan M."/>
            <person name="Daum C."/>
            <person name="Ng V."/>
            <person name="Clum A."/>
            <person name="Steindorff A."/>
            <person name="Ohm R.A."/>
            <person name="Martin F."/>
            <person name="Silar P."/>
            <person name="Natvig D.O."/>
            <person name="Lalanne C."/>
            <person name="Gautier V."/>
            <person name="Ament-Velasquez S.L."/>
            <person name="Kruys A."/>
            <person name="Hutchinson M.I."/>
            <person name="Powell A.J."/>
            <person name="Barry K."/>
            <person name="Miller A.N."/>
            <person name="Grigoriev I.V."/>
            <person name="Debuchy R."/>
            <person name="Gladieux P."/>
            <person name="Hiltunen Thoren M."/>
            <person name="Johannesson H."/>
        </authorList>
    </citation>
    <scope>NUCLEOTIDE SEQUENCE</scope>
    <source>
        <strain evidence="3">PSN243</strain>
    </source>
</reference>
<evidence type="ECO:0000256" key="2">
    <source>
        <dbReference type="SAM" id="Phobius"/>
    </source>
</evidence>
<evidence type="ECO:0000313" key="3">
    <source>
        <dbReference type="EMBL" id="KAK4442333.1"/>
    </source>
</evidence>
<dbReference type="PANTHER" id="PTHR35186:SF4">
    <property type="entry name" value="PRION-INHIBITION AND PROPAGATION HELO DOMAIN-CONTAINING PROTEIN"/>
    <property type="match status" value="1"/>
</dbReference>
<keyword evidence="2" id="KW-0472">Membrane</keyword>
<dbReference type="PANTHER" id="PTHR35186">
    <property type="entry name" value="ANK_REP_REGION DOMAIN-CONTAINING PROTEIN"/>
    <property type="match status" value="1"/>
</dbReference>
<evidence type="ECO:0000256" key="1">
    <source>
        <dbReference type="SAM" id="MobiDB-lite"/>
    </source>
</evidence>
<proteinExistence type="predicted"/>
<keyword evidence="4" id="KW-1185">Reference proteome</keyword>
<keyword evidence="2" id="KW-0812">Transmembrane</keyword>
<reference evidence="3" key="2">
    <citation type="submission" date="2023-05" db="EMBL/GenBank/DDBJ databases">
        <authorList>
            <consortium name="Lawrence Berkeley National Laboratory"/>
            <person name="Steindorff A."/>
            <person name="Hensen N."/>
            <person name="Bonometti L."/>
            <person name="Westerberg I."/>
            <person name="Brannstrom I.O."/>
            <person name="Guillou S."/>
            <person name="Cros-Aarteil S."/>
            <person name="Calhoun S."/>
            <person name="Haridas S."/>
            <person name="Kuo A."/>
            <person name="Mondo S."/>
            <person name="Pangilinan J."/>
            <person name="Riley R."/>
            <person name="Labutti K."/>
            <person name="Andreopoulos B."/>
            <person name="Lipzen A."/>
            <person name="Chen C."/>
            <person name="Yanf M."/>
            <person name="Daum C."/>
            <person name="Ng V."/>
            <person name="Clum A."/>
            <person name="Ohm R."/>
            <person name="Martin F."/>
            <person name="Silar P."/>
            <person name="Natvig D."/>
            <person name="Lalanne C."/>
            <person name="Gautier V."/>
            <person name="Ament-Velasquez S.L."/>
            <person name="Kruys A."/>
            <person name="Hutchinson M.I."/>
            <person name="Powell A.J."/>
            <person name="Barry K."/>
            <person name="Miller A.N."/>
            <person name="Grigoriev I.V."/>
            <person name="Debuchy R."/>
            <person name="Gladieux P."/>
            <person name="Thoren M.H."/>
            <person name="Johannesson H."/>
        </authorList>
    </citation>
    <scope>NUCLEOTIDE SEQUENCE</scope>
    <source>
        <strain evidence="3">PSN243</strain>
    </source>
</reference>
<feature type="transmembrane region" description="Helical" evidence="2">
    <location>
        <begin position="6"/>
        <end position="25"/>
    </location>
</feature>
<feature type="region of interest" description="Disordered" evidence="1">
    <location>
        <begin position="282"/>
        <end position="314"/>
    </location>
</feature>
<evidence type="ECO:0008006" key="5">
    <source>
        <dbReference type="Google" id="ProtNLM"/>
    </source>
</evidence>
<dbReference type="EMBL" id="MU866020">
    <property type="protein sequence ID" value="KAK4442333.1"/>
    <property type="molecule type" value="Genomic_DNA"/>
</dbReference>
<dbReference type="Proteomes" id="UP001321760">
    <property type="component" value="Unassembled WGS sequence"/>
</dbReference>
<gene>
    <name evidence="3" type="ORF">QBC34DRAFT_313351</name>
</gene>
<organism evidence="3 4">
    <name type="scientific">Podospora aff. communis PSN243</name>
    <dbReference type="NCBI Taxonomy" id="3040156"/>
    <lineage>
        <taxon>Eukaryota</taxon>
        <taxon>Fungi</taxon>
        <taxon>Dikarya</taxon>
        <taxon>Ascomycota</taxon>
        <taxon>Pezizomycotina</taxon>
        <taxon>Sordariomycetes</taxon>
        <taxon>Sordariomycetidae</taxon>
        <taxon>Sordariales</taxon>
        <taxon>Podosporaceae</taxon>
        <taxon>Podospora</taxon>
    </lineage>
</organism>
<keyword evidence="2" id="KW-1133">Transmembrane helix</keyword>
<name>A0AAV9G4E8_9PEZI</name>
<evidence type="ECO:0000313" key="4">
    <source>
        <dbReference type="Proteomes" id="UP001321760"/>
    </source>
</evidence>
<accession>A0AAV9G4E8</accession>
<feature type="compositionally biased region" description="Low complexity" evidence="1">
    <location>
        <begin position="282"/>
        <end position="296"/>
    </location>
</feature>
<sequence length="578" mass="65082">MSGFEVAGVVLGSIPVVISALEFYIRGLGPIRRWRRFTLELESLVLKLGTEEAKLQNVYEKLLRDIVPDDQIEPMLMGPFGPLWKDPRTVDRIRQRLWRHSKLFEANVRQMNDAMEDMKQKLNIGPDGKVRWMEASAMKKQFRRVMFILEQDEYQSLLKRLRERVSSLEELLSGNMELEPGRCRRSQATWYRLLRDLSASIYEALRSTMICACPGLHDFVFRLMSQPTVITPHDNELDVVKAQKFYLMLSFASTTLASEANLWATSRLWNLMSLSLSNVSDTTMTTTTSTTTASSAPGRRGIRFALPTPESSDTSQLGINMGQGMDFQEKPQLINNLCQAMRRSRKQGISECCGRITDGSTPARPRVFEVYPLGCPNDNGNWSPVSLTSILEEDAASLSYSDRIWLAWIITSSVLQLEGTPWLSRIPSRDTIFLSKQNGRLCVQDVFVMKRLPEAPPLAKQPAMLIETDRSAALKALGIILVEIICGQPIDRLRSTLNNTPASIFTRPRAPGMPLSDFETAMGFMDRISTSVGVNYCSAIKRCINCDIYQGRWGSGDDKEVLFGVLNLLEQDLKAALG</sequence>